<dbReference type="InterPro" id="IPR052163">
    <property type="entry name" value="DGC-Regulatory_Protein"/>
</dbReference>
<dbReference type="NCBIfam" id="TIGR00254">
    <property type="entry name" value="GGDEF"/>
    <property type="match status" value="1"/>
</dbReference>
<evidence type="ECO:0000313" key="7">
    <source>
        <dbReference type="Proteomes" id="UP001575181"/>
    </source>
</evidence>
<keyword evidence="7" id="KW-1185">Reference proteome</keyword>
<dbReference type="SUPFAM" id="SSF55785">
    <property type="entry name" value="PYP-like sensor domain (PAS domain)"/>
    <property type="match status" value="1"/>
</dbReference>
<dbReference type="InterPro" id="IPR035965">
    <property type="entry name" value="PAS-like_dom_sf"/>
</dbReference>
<dbReference type="EMBL" id="JBGUAW010000004">
    <property type="protein sequence ID" value="MFA9460670.1"/>
    <property type="molecule type" value="Genomic_DNA"/>
</dbReference>
<proteinExistence type="predicted"/>
<feature type="domain" description="CBS" evidence="5">
    <location>
        <begin position="141"/>
        <end position="196"/>
    </location>
</feature>
<dbReference type="GO" id="GO:0052621">
    <property type="term" value="F:diguanylate cyclase activity"/>
    <property type="evidence" value="ECO:0007669"/>
    <property type="project" value="UniProtKB-EC"/>
</dbReference>
<reference evidence="6 7" key="1">
    <citation type="submission" date="2024-08" db="EMBL/GenBank/DDBJ databases">
        <title>Whole-genome sequencing of halo(alkali)philic microorganisms from hypersaline lakes.</title>
        <authorList>
            <person name="Sorokin D.Y."/>
            <person name="Merkel A.Y."/>
            <person name="Messina E."/>
            <person name="Yakimov M."/>
        </authorList>
    </citation>
    <scope>NUCLEOTIDE SEQUENCE [LARGE SCALE GENOMIC DNA]</scope>
    <source>
        <strain evidence="6 7">Cl-TMA</strain>
    </source>
</reference>
<evidence type="ECO:0000259" key="5">
    <source>
        <dbReference type="PROSITE" id="PS51371"/>
    </source>
</evidence>
<keyword evidence="1" id="KW-0129">CBS domain</keyword>
<dbReference type="Pfam" id="PF13426">
    <property type="entry name" value="PAS_9"/>
    <property type="match status" value="1"/>
</dbReference>
<evidence type="ECO:0000259" key="4">
    <source>
        <dbReference type="PROSITE" id="PS50887"/>
    </source>
</evidence>
<dbReference type="InterPro" id="IPR000700">
    <property type="entry name" value="PAS-assoc_C"/>
</dbReference>
<dbReference type="InterPro" id="IPR029787">
    <property type="entry name" value="Nucleotide_cyclase"/>
</dbReference>
<comment type="caution">
    <text evidence="6">The sequence shown here is derived from an EMBL/GenBank/DDBJ whole genome shotgun (WGS) entry which is preliminary data.</text>
</comment>
<dbReference type="Pfam" id="PF00990">
    <property type="entry name" value="GGDEF"/>
    <property type="match status" value="1"/>
</dbReference>
<keyword evidence="6" id="KW-0548">Nucleotidyltransferase</keyword>
<dbReference type="Pfam" id="PF00571">
    <property type="entry name" value="CBS"/>
    <property type="match status" value="4"/>
</dbReference>
<dbReference type="PROSITE" id="PS51371">
    <property type="entry name" value="CBS"/>
    <property type="match status" value="4"/>
</dbReference>
<dbReference type="Proteomes" id="UP001575181">
    <property type="component" value="Unassembled WGS sequence"/>
</dbReference>
<dbReference type="InterPro" id="IPR001610">
    <property type="entry name" value="PAC"/>
</dbReference>
<dbReference type="PANTHER" id="PTHR46663">
    <property type="entry name" value="DIGUANYLATE CYCLASE DGCT-RELATED"/>
    <property type="match status" value="1"/>
</dbReference>
<evidence type="ECO:0000256" key="1">
    <source>
        <dbReference type="PROSITE-ProRule" id="PRU00703"/>
    </source>
</evidence>
<dbReference type="SMART" id="SM00116">
    <property type="entry name" value="CBS"/>
    <property type="match status" value="4"/>
</dbReference>
<feature type="domain" description="CBS" evidence="5">
    <location>
        <begin position="203"/>
        <end position="260"/>
    </location>
</feature>
<name>A0ABV4TX53_9GAMM</name>
<dbReference type="InterPro" id="IPR000644">
    <property type="entry name" value="CBS_dom"/>
</dbReference>
<dbReference type="SMART" id="SM00267">
    <property type="entry name" value="GGDEF"/>
    <property type="match status" value="1"/>
</dbReference>
<evidence type="ECO:0000259" key="2">
    <source>
        <dbReference type="PROSITE" id="PS50112"/>
    </source>
</evidence>
<dbReference type="CDD" id="cd00130">
    <property type="entry name" value="PAS"/>
    <property type="match status" value="1"/>
</dbReference>
<dbReference type="PANTHER" id="PTHR46663:SF3">
    <property type="entry name" value="SLL0267 PROTEIN"/>
    <property type="match status" value="1"/>
</dbReference>
<dbReference type="SUPFAM" id="SSF54631">
    <property type="entry name" value="CBS-domain pair"/>
    <property type="match status" value="2"/>
</dbReference>
<dbReference type="SUPFAM" id="SSF55073">
    <property type="entry name" value="Nucleotide cyclase"/>
    <property type="match status" value="1"/>
</dbReference>
<evidence type="ECO:0000259" key="3">
    <source>
        <dbReference type="PROSITE" id="PS50113"/>
    </source>
</evidence>
<dbReference type="PROSITE" id="PS50113">
    <property type="entry name" value="PAC"/>
    <property type="match status" value="1"/>
</dbReference>
<dbReference type="EC" id="2.7.7.65" evidence="6"/>
<sequence>MVTAEIPIARVMNPEILHCPPDVPLSDAARRMTEAGCSSIVIMADGEPQGIWTERDALGIDLAATGEWRRPIAEFMAAPLKTVEHRATLGDVAVRFKEEGVRHLLVVTEDGSPCGVVTQTDVVLNQGMEWYLHLREVDSAILGAPLILPGDRPLDQAAAVMNEHGHEAALVRGEDGTLGILTERDVVRILGEARAVADAGEAASQPLLTVPRDYTLLHARNLMVDNGHRHLGVTDADGGPVGLISFDDILSNVEHMYVEELSNALKERDTALSASRHHLRLAEQVIETSLEGIMITDAGGRIESVNPAFTHLTGYTEEEVLGRTPGILSSGYHDEAFYRAMWDKLRDTGGWQGEIWNRRKNGEVYPELLTITAIPGEDGEVSNYAGIFSDITQLKENEERIRNQAYYDPLTELPNRRLFQDRLSMAIAHGHRQGSRMAVLFLDLDHFKPVNDRLGHAAGDRLLVTIAERLRGCVREDDTIARMGGDEFIILATELEGPEQAARVARRILATFHDPMVLADSKLAVSGSIGISLYPDDSTDAETLVRNADAAMYRSKSRGRNSYHFYEPSLDPTR</sequence>
<feature type="domain" description="PAC" evidence="3">
    <location>
        <begin position="351"/>
        <end position="403"/>
    </location>
</feature>
<dbReference type="PROSITE" id="PS50887">
    <property type="entry name" value="GGDEF"/>
    <property type="match status" value="1"/>
</dbReference>
<organism evidence="6 7">
    <name type="scientific">Thiohalorhabdus methylotrophus</name>
    <dbReference type="NCBI Taxonomy" id="3242694"/>
    <lineage>
        <taxon>Bacteria</taxon>
        <taxon>Pseudomonadati</taxon>
        <taxon>Pseudomonadota</taxon>
        <taxon>Gammaproteobacteria</taxon>
        <taxon>Thiohalorhabdales</taxon>
        <taxon>Thiohalorhabdaceae</taxon>
        <taxon>Thiohalorhabdus</taxon>
    </lineage>
</organism>
<dbReference type="Gene3D" id="3.30.70.270">
    <property type="match status" value="1"/>
</dbReference>
<dbReference type="Gene3D" id="3.30.450.20">
    <property type="entry name" value="PAS domain"/>
    <property type="match status" value="1"/>
</dbReference>
<dbReference type="CDD" id="cd01949">
    <property type="entry name" value="GGDEF"/>
    <property type="match status" value="1"/>
</dbReference>
<feature type="domain" description="CBS" evidence="5">
    <location>
        <begin position="76"/>
        <end position="132"/>
    </location>
</feature>
<dbReference type="InterPro" id="IPR000160">
    <property type="entry name" value="GGDEF_dom"/>
</dbReference>
<dbReference type="PROSITE" id="PS50112">
    <property type="entry name" value="PAS"/>
    <property type="match status" value="1"/>
</dbReference>
<accession>A0ABV4TX53</accession>
<evidence type="ECO:0000313" key="6">
    <source>
        <dbReference type="EMBL" id="MFA9460670.1"/>
    </source>
</evidence>
<keyword evidence="6" id="KW-0808">Transferase</keyword>
<dbReference type="InterPro" id="IPR043128">
    <property type="entry name" value="Rev_trsase/Diguanyl_cyclase"/>
</dbReference>
<feature type="domain" description="CBS" evidence="5">
    <location>
        <begin position="12"/>
        <end position="67"/>
    </location>
</feature>
<dbReference type="InterPro" id="IPR046342">
    <property type="entry name" value="CBS_dom_sf"/>
</dbReference>
<dbReference type="SMART" id="SM00091">
    <property type="entry name" value="PAS"/>
    <property type="match status" value="1"/>
</dbReference>
<feature type="domain" description="GGDEF" evidence="4">
    <location>
        <begin position="435"/>
        <end position="568"/>
    </location>
</feature>
<dbReference type="NCBIfam" id="TIGR00229">
    <property type="entry name" value="sensory_box"/>
    <property type="match status" value="1"/>
</dbReference>
<dbReference type="InterPro" id="IPR000014">
    <property type="entry name" value="PAS"/>
</dbReference>
<dbReference type="SMART" id="SM00086">
    <property type="entry name" value="PAC"/>
    <property type="match status" value="1"/>
</dbReference>
<dbReference type="Gene3D" id="3.10.580.10">
    <property type="entry name" value="CBS-domain"/>
    <property type="match status" value="2"/>
</dbReference>
<dbReference type="CDD" id="cd09833">
    <property type="entry name" value="CBS_pair_GGDEF_PAS_repeat1"/>
    <property type="match status" value="1"/>
</dbReference>
<protein>
    <submittedName>
        <fullName evidence="6">Diguanylate cyclase domain-containing protein</fullName>
        <ecNumber evidence="6">2.7.7.65</ecNumber>
    </submittedName>
</protein>
<feature type="domain" description="PAS" evidence="2">
    <location>
        <begin position="278"/>
        <end position="335"/>
    </location>
</feature>
<gene>
    <name evidence="6" type="ORF">ACERLL_07510</name>
</gene>